<proteinExistence type="inferred from homology"/>
<evidence type="ECO:0000313" key="9">
    <source>
        <dbReference type="Proteomes" id="UP000030647"/>
    </source>
</evidence>
<dbReference type="InterPro" id="IPR011010">
    <property type="entry name" value="DNA_brk_join_enz"/>
</dbReference>
<dbReference type="CDD" id="cd01189">
    <property type="entry name" value="INT_ICEBs1_C_like"/>
    <property type="match status" value="1"/>
</dbReference>
<evidence type="ECO:0000256" key="1">
    <source>
        <dbReference type="ARBA" id="ARBA00008857"/>
    </source>
</evidence>
<evidence type="ECO:0000313" key="8">
    <source>
        <dbReference type="EMBL" id="ERL63815.1"/>
    </source>
</evidence>
<dbReference type="PANTHER" id="PTHR30349:SF64">
    <property type="entry name" value="PROPHAGE INTEGRASE INTD-RELATED"/>
    <property type="match status" value="1"/>
</dbReference>
<dbReference type="InterPro" id="IPR044068">
    <property type="entry name" value="CB"/>
</dbReference>
<dbReference type="HOGENOM" id="CLU_027562_17_6_9"/>
<dbReference type="GO" id="GO:0015074">
    <property type="term" value="P:DNA integration"/>
    <property type="evidence" value="ECO:0007669"/>
    <property type="project" value="UniProtKB-KW"/>
</dbReference>
<feature type="domain" description="Core-binding (CB)" evidence="7">
    <location>
        <begin position="66"/>
        <end position="156"/>
    </location>
</feature>
<dbReference type="PANTHER" id="PTHR30349">
    <property type="entry name" value="PHAGE INTEGRASE-RELATED"/>
    <property type="match status" value="1"/>
</dbReference>
<dbReference type="InterPro" id="IPR010998">
    <property type="entry name" value="Integrase_recombinase_N"/>
</dbReference>
<dbReference type="SUPFAM" id="SSF56349">
    <property type="entry name" value="DNA breaking-rejoining enzymes"/>
    <property type="match status" value="1"/>
</dbReference>
<keyword evidence="3 5" id="KW-0238">DNA-binding</keyword>
<gene>
    <name evidence="8" type="ORF">L248_2108</name>
</gene>
<dbReference type="InterPro" id="IPR050090">
    <property type="entry name" value="Tyrosine_recombinase_XerCD"/>
</dbReference>
<evidence type="ECO:0000259" key="7">
    <source>
        <dbReference type="PROSITE" id="PS51900"/>
    </source>
</evidence>
<comment type="similarity">
    <text evidence="1">Belongs to the 'phage' integrase family.</text>
</comment>
<dbReference type="STRING" id="1231336.L248_2108"/>
<dbReference type="InterPro" id="IPR004107">
    <property type="entry name" value="Integrase_SAM-like_N"/>
</dbReference>
<evidence type="ECO:0000259" key="6">
    <source>
        <dbReference type="PROSITE" id="PS51898"/>
    </source>
</evidence>
<dbReference type="eggNOG" id="COG0582">
    <property type="taxonomic scope" value="Bacteria"/>
</dbReference>
<reference evidence="9" key="1">
    <citation type="journal article" date="2013" name="Genome Announc.">
        <title>Whole-Genome Sequencing of Lactobacillus shenzhenensis Strain LY-73T.</title>
        <authorList>
            <person name="Lin Z."/>
            <person name="Liu Z."/>
            <person name="Yang R."/>
            <person name="Zou Y."/>
            <person name="Wan D."/>
            <person name="Chen J."/>
            <person name="Guo M."/>
            <person name="Zhao J."/>
            <person name="Fang C."/>
            <person name="Yang R."/>
            <person name="Liu F."/>
        </authorList>
    </citation>
    <scope>NUCLEOTIDE SEQUENCE [LARGE SCALE GENOMIC DNA]</scope>
    <source>
        <strain evidence="9">LY-73</strain>
    </source>
</reference>
<dbReference type="Pfam" id="PF14659">
    <property type="entry name" value="Phage_int_SAM_3"/>
    <property type="match status" value="1"/>
</dbReference>
<keyword evidence="4" id="KW-0233">DNA recombination</keyword>
<dbReference type="PROSITE" id="PS51900">
    <property type="entry name" value="CB"/>
    <property type="match status" value="1"/>
</dbReference>
<dbReference type="EMBL" id="KI271612">
    <property type="protein sequence ID" value="ERL63815.1"/>
    <property type="molecule type" value="Genomic_DNA"/>
</dbReference>
<sequence>MVLMAEGNVRQRGDKWYYSFETAPINGKRHRIERVGGYTQKDAERALRKALDDYEKAGTEMQLTNMSVADYINYWFVHYVKANLKYNTVQNYQNVKDKYIIPPLGVYKVQSLSPETMQQWIDWVVKNGKTPQGDPLAKHTVEIIFTVMKEALRRAVYPYRIIRENPMGYIDMPKFAPTPQMTRAKLKIITLNQYKQILEMYPPADSFHLPLVIAFNTGMRRGEVCGLEWDKVNLSDGTIEVSRNMIQTGSGVYELGTPKTAAGFRTIEIGPTLINALKDQKKHQIESRLRYGSLYHETNFVCTKDNGDPVLPGSIKYKSSEVQKKLGFPFNFHSLRHTHATMLLEAGEKMKVVQERLGHSRIAVTMDTYSHVTKSMKKNTVNLIEEIQRRSE</sequence>
<dbReference type="Pfam" id="PF00589">
    <property type="entry name" value="Phage_integrase"/>
    <property type="match status" value="1"/>
</dbReference>
<dbReference type="GO" id="GO:0006310">
    <property type="term" value="P:DNA recombination"/>
    <property type="evidence" value="ECO:0007669"/>
    <property type="project" value="UniProtKB-KW"/>
</dbReference>
<evidence type="ECO:0000256" key="2">
    <source>
        <dbReference type="ARBA" id="ARBA00022908"/>
    </source>
</evidence>
<name>U4TKE0_9LACO</name>
<evidence type="ECO:0008006" key="10">
    <source>
        <dbReference type="Google" id="ProtNLM"/>
    </source>
</evidence>
<feature type="domain" description="Tyr recombinase" evidence="6">
    <location>
        <begin position="184"/>
        <end position="382"/>
    </location>
</feature>
<evidence type="ECO:0000256" key="5">
    <source>
        <dbReference type="PROSITE-ProRule" id="PRU01248"/>
    </source>
</evidence>
<evidence type="ECO:0000256" key="4">
    <source>
        <dbReference type="ARBA" id="ARBA00023172"/>
    </source>
</evidence>
<keyword evidence="2" id="KW-0229">DNA integration</keyword>
<dbReference type="PROSITE" id="PS51898">
    <property type="entry name" value="TYR_RECOMBINASE"/>
    <property type="match status" value="1"/>
</dbReference>
<accession>U4TKE0</accession>
<dbReference type="InterPro" id="IPR002104">
    <property type="entry name" value="Integrase_catalytic"/>
</dbReference>
<dbReference type="GO" id="GO:0003677">
    <property type="term" value="F:DNA binding"/>
    <property type="evidence" value="ECO:0007669"/>
    <property type="project" value="UniProtKB-UniRule"/>
</dbReference>
<organism evidence="8 9">
    <name type="scientific">Schleiferilactobacillus shenzhenensis LY-73</name>
    <dbReference type="NCBI Taxonomy" id="1231336"/>
    <lineage>
        <taxon>Bacteria</taxon>
        <taxon>Bacillati</taxon>
        <taxon>Bacillota</taxon>
        <taxon>Bacilli</taxon>
        <taxon>Lactobacillales</taxon>
        <taxon>Lactobacillaceae</taxon>
        <taxon>Schleiferilactobacillus</taxon>
    </lineage>
</organism>
<dbReference type="InterPro" id="IPR013762">
    <property type="entry name" value="Integrase-like_cat_sf"/>
</dbReference>
<dbReference type="Gene3D" id="1.10.443.10">
    <property type="entry name" value="Intergrase catalytic core"/>
    <property type="match status" value="1"/>
</dbReference>
<dbReference type="AlphaFoldDB" id="U4TKE0"/>
<dbReference type="Gene3D" id="1.10.150.130">
    <property type="match status" value="1"/>
</dbReference>
<keyword evidence="9" id="KW-1185">Reference proteome</keyword>
<evidence type="ECO:0000256" key="3">
    <source>
        <dbReference type="ARBA" id="ARBA00023125"/>
    </source>
</evidence>
<dbReference type="Proteomes" id="UP000030647">
    <property type="component" value="Unassembled WGS sequence"/>
</dbReference>
<protein>
    <recommendedName>
        <fullName evidence="10">Tyr recombinase domain-containing protein</fullName>
    </recommendedName>
</protein>